<organism evidence="2 3">
    <name type="scientific">Cecembia rubra</name>
    <dbReference type="NCBI Taxonomy" id="1485585"/>
    <lineage>
        <taxon>Bacteria</taxon>
        <taxon>Pseudomonadati</taxon>
        <taxon>Bacteroidota</taxon>
        <taxon>Cytophagia</taxon>
        <taxon>Cytophagales</taxon>
        <taxon>Cyclobacteriaceae</taxon>
        <taxon>Cecembia</taxon>
    </lineage>
</organism>
<sequence length="491" mass="55129">MNRSFTEFFLLLTCLTVFFSSCEEVIEGNASLVTEDILFVSGEKIRVSGRIITTRNINASDHGFYIDENEAYPQPIIISLGEREAPGRFIGETMGLKLGKRYFVKSFVVIGGEKIFGNSLPFDTLVPEIFGFSPDRGTAGTIVTINGKNFTSDTEVFFGTSKAQVISIDFESRILVQVPPIGTQPDVNIRVISQGKEMVFDGLYKYTTGKFNQLALFPSTIRIQDGVFLQEGNTFYVGMGSDRSQTINQTMWRYRVGGPNWEQIPLPGQSLWRGFTSKNYFGGGRTSVTVPEFSRDFYRLQNGTFIKLPDLPFISVNGLAFEIGNQLYLIGSIDPNTPTSNSLVYRFNPNNQSWTLLGQAPFQVNRTMINFTYQHRQFIINPDNREMVAYNTISNTWEGIGVYPGELGNGTGIGAVFGQKAYVGLGNRSIQMWELDLTNFEWVKKNDFTGSPTFRNEAVFIHEGLIYVLRSAELQILGVTSEFWVFDPLGF</sequence>
<evidence type="ECO:0000259" key="1">
    <source>
        <dbReference type="SMART" id="SM00429"/>
    </source>
</evidence>
<proteinExistence type="predicted"/>
<gene>
    <name evidence="2" type="ORF">CLV48_103243</name>
</gene>
<dbReference type="InterPro" id="IPR015915">
    <property type="entry name" value="Kelch-typ_b-propeller"/>
</dbReference>
<keyword evidence="3" id="KW-1185">Reference proteome</keyword>
<accession>A0A2P8E8I3</accession>
<dbReference type="InterPro" id="IPR013783">
    <property type="entry name" value="Ig-like_fold"/>
</dbReference>
<dbReference type="InterPro" id="IPR014756">
    <property type="entry name" value="Ig_E-set"/>
</dbReference>
<dbReference type="PROSITE" id="PS51257">
    <property type="entry name" value="PROKAR_LIPOPROTEIN"/>
    <property type="match status" value="1"/>
</dbReference>
<name>A0A2P8E8I3_9BACT</name>
<dbReference type="AlphaFoldDB" id="A0A2P8E8I3"/>
<dbReference type="SUPFAM" id="SSF81296">
    <property type="entry name" value="E set domains"/>
    <property type="match status" value="1"/>
</dbReference>
<protein>
    <submittedName>
        <fullName evidence="2">IPT/TIG domain-containing protein</fullName>
    </submittedName>
</protein>
<dbReference type="Proteomes" id="UP000240708">
    <property type="component" value="Unassembled WGS sequence"/>
</dbReference>
<dbReference type="InterPro" id="IPR002909">
    <property type="entry name" value="IPT_dom"/>
</dbReference>
<evidence type="ECO:0000313" key="3">
    <source>
        <dbReference type="Proteomes" id="UP000240708"/>
    </source>
</evidence>
<reference evidence="2 3" key="1">
    <citation type="submission" date="2018-03" db="EMBL/GenBank/DDBJ databases">
        <title>Genomic Encyclopedia of Archaeal and Bacterial Type Strains, Phase II (KMG-II): from individual species to whole genera.</title>
        <authorList>
            <person name="Goeker M."/>
        </authorList>
    </citation>
    <scope>NUCLEOTIDE SEQUENCE [LARGE SCALE GENOMIC DNA]</scope>
    <source>
        <strain evidence="2 3">DSM 28057</strain>
    </source>
</reference>
<dbReference type="OrthoDB" id="103335at2"/>
<dbReference type="CDD" id="cd00102">
    <property type="entry name" value="IPT"/>
    <property type="match status" value="1"/>
</dbReference>
<dbReference type="Gene3D" id="2.120.10.80">
    <property type="entry name" value="Kelch-type beta propeller"/>
    <property type="match status" value="1"/>
</dbReference>
<dbReference type="SMART" id="SM00429">
    <property type="entry name" value="IPT"/>
    <property type="match status" value="1"/>
</dbReference>
<evidence type="ECO:0000313" key="2">
    <source>
        <dbReference type="EMBL" id="PSL05728.1"/>
    </source>
</evidence>
<comment type="caution">
    <text evidence="2">The sequence shown here is derived from an EMBL/GenBank/DDBJ whole genome shotgun (WGS) entry which is preliminary data.</text>
</comment>
<dbReference type="SUPFAM" id="SSF117281">
    <property type="entry name" value="Kelch motif"/>
    <property type="match status" value="1"/>
</dbReference>
<dbReference type="RefSeq" id="WP_106566774.1">
    <property type="nucleotide sequence ID" value="NZ_JAUVYL010000005.1"/>
</dbReference>
<dbReference type="Pfam" id="PF01833">
    <property type="entry name" value="TIG"/>
    <property type="match status" value="1"/>
</dbReference>
<dbReference type="Gene3D" id="2.60.40.10">
    <property type="entry name" value="Immunoglobulins"/>
    <property type="match status" value="1"/>
</dbReference>
<feature type="domain" description="IPT/TIG" evidence="1">
    <location>
        <begin position="126"/>
        <end position="207"/>
    </location>
</feature>
<dbReference type="EMBL" id="PYGF01000003">
    <property type="protein sequence ID" value="PSL05728.1"/>
    <property type="molecule type" value="Genomic_DNA"/>
</dbReference>